<comment type="pathway">
    <text evidence="4">Protein modification.</text>
</comment>
<name>A0A183BEQ5_9TREM</name>
<dbReference type="InterPro" id="IPR035985">
    <property type="entry name" value="Ubiquitin-activating_enz"/>
</dbReference>
<dbReference type="GO" id="GO:0008641">
    <property type="term" value="F:ubiquitin-like modifier activating enzyme activity"/>
    <property type="evidence" value="ECO:0007669"/>
    <property type="project" value="InterPro"/>
</dbReference>
<dbReference type="WBParaSite" id="ECPE_0001773501-mRNA-1">
    <property type="protein sequence ID" value="ECPE_0001773501-mRNA-1"/>
    <property type="gene ID" value="ECPE_0001773501"/>
</dbReference>
<protein>
    <submittedName>
        <fullName evidence="5">ThiF domain-containing protein</fullName>
    </submittedName>
</protein>
<dbReference type="GO" id="GO:0005524">
    <property type="term" value="F:ATP binding"/>
    <property type="evidence" value="ECO:0007669"/>
    <property type="project" value="UniProtKB-KW"/>
</dbReference>
<evidence type="ECO:0000256" key="3">
    <source>
        <dbReference type="ARBA" id="ARBA00022840"/>
    </source>
</evidence>
<dbReference type="InterPro" id="IPR023318">
    <property type="entry name" value="Ub_act_enz_dom_a_sf"/>
</dbReference>
<dbReference type="AlphaFoldDB" id="A0A183BEQ5"/>
<reference evidence="5" key="1">
    <citation type="submission" date="2016-06" db="UniProtKB">
        <authorList>
            <consortium name="WormBaseParasite"/>
        </authorList>
    </citation>
    <scope>IDENTIFICATION</scope>
</reference>
<sequence>LRDQRKLPPSGWLRLFMDSVCTLQERLSSGSANTLTWDKDDDSAMDFVTGAAILRAHLFHLPGAEELTRFTVKSLAGNIVPAIATTNAVVAGLMVLQAHHVLNRNPRVSCVTYDYFFTCCRTTNSMPE</sequence>
<evidence type="ECO:0000256" key="2">
    <source>
        <dbReference type="ARBA" id="ARBA00022786"/>
    </source>
</evidence>
<accession>A0A183BEQ5</accession>
<evidence type="ECO:0000313" key="5">
    <source>
        <dbReference type="WBParaSite" id="ECPE_0001773501-mRNA-1"/>
    </source>
</evidence>
<proteinExistence type="predicted"/>
<keyword evidence="1" id="KW-0547">Nucleotide-binding</keyword>
<dbReference type="Gene3D" id="1.10.10.520">
    <property type="entry name" value="Ubiquitin activating enzymes (Uba3). Chain: B, domain 2"/>
    <property type="match status" value="1"/>
</dbReference>
<evidence type="ECO:0000256" key="4">
    <source>
        <dbReference type="ARBA" id="ARBA00043952"/>
    </source>
</evidence>
<keyword evidence="3" id="KW-0067">ATP-binding</keyword>
<dbReference type="SUPFAM" id="SSF69572">
    <property type="entry name" value="Activating enzymes of the ubiquitin-like proteins"/>
    <property type="match status" value="1"/>
</dbReference>
<organism evidence="5">
    <name type="scientific">Echinostoma caproni</name>
    <dbReference type="NCBI Taxonomy" id="27848"/>
    <lineage>
        <taxon>Eukaryota</taxon>
        <taxon>Metazoa</taxon>
        <taxon>Spiralia</taxon>
        <taxon>Lophotrochozoa</taxon>
        <taxon>Platyhelminthes</taxon>
        <taxon>Trematoda</taxon>
        <taxon>Digenea</taxon>
        <taxon>Plagiorchiida</taxon>
        <taxon>Echinostomata</taxon>
        <taxon>Echinostomatoidea</taxon>
        <taxon>Echinostomatidae</taxon>
        <taxon>Echinostoma</taxon>
    </lineage>
</organism>
<evidence type="ECO:0000256" key="1">
    <source>
        <dbReference type="ARBA" id="ARBA00022741"/>
    </source>
</evidence>
<keyword evidence="2" id="KW-0833">Ubl conjugation pathway</keyword>